<name>A0ABR0CMH3_9LAMI</name>
<evidence type="ECO:0000313" key="1">
    <source>
        <dbReference type="EMBL" id="KAK4477895.1"/>
    </source>
</evidence>
<organism evidence="1 2">
    <name type="scientific">Penstemon davidsonii</name>
    <dbReference type="NCBI Taxonomy" id="160366"/>
    <lineage>
        <taxon>Eukaryota</taxon>
        <taxon>Viridiplantae</taxon>
        <taxon>Streptophyta</taxon>
        <taxon>Embryophyta</taxon>
        <taxon>Tracheophyta</taxon>
        <taxon>Spermatophyta</taxon>
        <taxon>Magnoliopsida</taxon>
        <taxon>eudicotyledons</taxon>
        <taxon>Gunneridae</taxon>
        <taxon>Pentapetalae</taxon>
        <taxon>asterids</taxon>
        <taxon>lamiids</taxon>
        <taxon>Lamiales</taxon>
        <taxon>Plantaginaceae</taxon>
        <taxon>Cheloneae</taxon>
        <taxon>Penstemon</taxon>
    </lineage>
</organism>
<proteinExistence type="predicted"/>
<protein>
    <submittedName>
        <fullName evidence="1">Uncharacterized protein</fullName>
    </submittedName>
</protein>
<accession>A0ABR0CMH3</accession>
<dbReference type="Proteomes" id="UP001291926">
    <property type="component" value="Unassembled WGS sequence"/>
</dbReference>
<sequence>MPMKSKQPLNARLMLEVGVGVEVVRERRQYLGKEMAKAIDKVIVDKAFCEGLRCREPHSFLGGNVHGRHGQIPEEEVQHHKRFAAMEMIDNL</sequence>
<keyword evidence="2" id="KW-1185">Reference proteome</keyword>
<evidence type="ECO:0000313" key="2">
    <source>
        <dbReference type="Proteomes" id="UP001291926"/>
    </source>
</evidence>
<dbReference type="EMBL" id="JAYDYQ010002688">
    <property type="protein sequence ID" value="KAK4477895.1"/>
    <property type="molecule type" value="Genomic_DNA"/>
</dbReference>
<comment type="caution">
    <text evidence="1">The sequence shown here is derived from an EMBL/GenBank/DDBJ whole genome shotgun (WGS) entry which is preliminary data.</text>
</comment>
<reference evidence="1 2" key="1">
    <citation type="journal article" date="2023" name="bioRxiv">
        <title>Genome report: Whole genome sequence and annotation of Penstemon davidsonii.</title>
        <authorList>
            <person name="Ostevik K.L."/>
            <person name="Alabady M."/>
            <person name="Zhang M."/>
            <person name="Rausher M.D."/>
        </authorList>
    </citation>
    <scope>NUCLEOTIDE SEQUENCE [LARGE SCALE GENOMIC DNA]</scope>
    <source>
        <strain evidence="1">DNT005</strain>
        <tissue evidence="1">Whole leaf</tissue>
    </source>
</reference>
<gene>
    <name evidence="1" type="ORF">RD792_017160</name>
</gene>